<accession>A0A701YSY7</accession>
<protein>
    <submittedName>
        <fullName evidence="2">Uncharacterized protein</fullName>
    </submittedName>
</protein>
<gene>
    <name evidence="3" type="ORF">G0B27_08590</name>
    <name evidence="2" type="ORF">G0B48_00800</name>
</gene>
<proteinExistence type="predicted"/>
<evidence type="ECO:0000313" key="2">
    <source>
        <dbReference type="EMBL" id="HAC6563799.1"/>
    </source>
</evidence>
<dbReference type="EMBL" id="DAAMGM010000005">
    <property type="protein sequence ID" value="HAC6574309.1"/>
    <property type="molecule type" value="Genomic_DNA"/>
</dbReference>
<comment type="caution">
    <text evidence="2">The sequence shown here is derived from an EMBL/GenBank/DDBJ whole genome shotgun (WGS) entry which is preliminary data.</text>
</comment>
<feature type="transmembrane region" description="Helical" evidence="1">
    <location>
        <begin position="47"/>
        <end position="71"/>
    </location>
</feature>
<dbReference type="EMBL" id="DAAMGL010000001">
    <property type="protein sequence ID" value="HAC6563799.1"/>
    <property type="molecule type" value="Genomic_DNA"/>
</dbReference>
<keyword evidence="1" id="KW-0812">Transmembrane</keyword>
<keyword evidence="1" id="KW-0472">Membrane</keyword>
<dbReference type="AlphaFoldDB" id="A0A701YSY7"/>
<name>A0A701YSY7_SALER</name>
<reference evidence="2" key="1">
    <citation type="journal article" date="2018" name="Genome Biol.">
        <title>SKESA: strategic k-mer extension for scrupulous assemblies.</title>
        <authorList>
            <person name="Souvorov A."/>
            <person name="Agarwala R."/>
            <person name="Lipman D.J."/>
        </authorList>
    </citation>
    <scope>NUCLEOTIDE SEQUENCE</scope>
    <source>
        <strain evidence="3">232-84</strain>
        <strain evidence="2">973-77</strain>
    </source>
</reference>
<organism evidence="2">
    <name type="scientific">Salmonella enterica</name>
    <name type="common">Salmonella choleraesuis</name>
    <dbReference type="NCBI Taxonomy" id="28901"/>
    <lineage>
        <taxon>Bacteria</taxon>
        <taxon>Pseudomonadati</taxon>
        <taxon>Pseudomonadota</taxon>
        <taxon>Gammaproteobacteria</taxon>
        <taxon>Enterobacterales</taxon>
        <taxon>Enterobacteriaceae</taxon>
        <taxon>Salmonella</taxon>
    </lineage>
</organism>
<evidence type="ECO:0000313" key="3">
    <source>
        <dbReference type="EMBL" id="HAC6574309.1"/>
    </source>
</evidence>
<sequence length="96" mass="10632">MCVGCAHSPQSLTGVSSWEFAPLPPSCNSNYLGYSSYNYSIAANFELCLFTIFIYGLAVLCQVCFQIFGIFQNSACSNLLLISRINKKAIFFVCFN</sequence>
<reference evidence="2" key="2">
    <citation type="submission" date="2018-07" db="EMBL/GenBank/DDBJ databases">
        <authorList>
            <consortium name="NCBI Pathogen Detection Project"/>
        </authorList>
    </citation>
    <scope>NUCLEOTIDE SEQUENCE</scope>
    <source>
        <strain evidence="3">232-84</strain>
        <strain evidence="2">973-77</strain>
    </source>
</reference>
<evidence type="ECO:0000256" key="1">
    <source>
        <dbReference type="SAM" id="Phobius"/>
    </source>
</evidence>
<keyword evidence="1" id="KW-1133">Transmembrane helix</keyword>